<dbReference type="PANTHER" id="PTHR41286">
    <property type="entry name" value="HNH NUCLEASE YAJD-RELATED"/>
    <property type="match status" value="1"/>
</dbReference>
<organism evidence="7 8">
    <name type="scientific">Geobacillus kaustophilus (strain HTA426)</name>
    <dbReference type="NCBI Taxonomy" id="235909"/>
    <lineage>
        <taxon>Bacteria</taxon>
        <taxon>Bacillati</taxon>
        <taxon>Bacillota</taxon>
        <taxon>Bacilli</taxon>
        <taxon>Bacillales</taxon>
        <taxon>Anoxybacillaceae</taxon>
        <taxon>Geobacillus</taxon>
        <taxon>Geobacillus thermoleovorans group</taxon>
    </lineage>
</organism>
<gene>
    <name evidence="7" type="ordered locus">GK0526</name>
</gene>
<dbReference type="InterPro" id="IPR002711">
    <property type="entry name" value="HNH"/>
</dbReference>
<evidence type="ECO:0000256" key="2">
    <source>
        <dbReference type="ARBA" id="ARBA00022801"/>
    </source>
</evidence>
<dbReference type="STRING" id="235909.GK0526"/>
<feature type="region of interest" description="Disordered" evidence="5">
    <location>
        <begin position="87"/>
        <end position="117"/>
    </location>
</feature>
<name>Q5L2L9_GEOKA</name>
<evidence type="ECO:0000256" key="1">
    <source>
        <dbReference type="ARBA" id="ARBA00022722"/>
    </source>
</evidence>
<comment type="similarity">
    <text evidence="3">Belongs to the HNH nuclease family.</text>
</comment>
<evidence type="ECO:0000259" key="6">
    <source>
        <dbReference type="SMART" id="SM00507"/>
    </source>
</evidence>
<accession>Q5L2L9</accession>
<dbReference type="GO" id="GO:0003676">
    <property type="term" value="F:nucleic acid binding"/>
    <property type="evidence" value="ECO:0007669"/>
    <property type="project" value="InterPro"/>
</dbReference>
<dbReference type="CDD" id="cd00085">
    <property type="entry name" value="HNHc"/>
    <property type="match status" value="1"/>
</dbReference>
<dbReference type="eggNOG" id="COG1403">
    <property type="taxonomic scope" value="Bacteria"/>
</dbReference>
<sequence>MVLMNNQQYYDKYKRNKEAKKFYNSTAWRKCREYVLKRDNYLCQRCLRRGIIQPADVVHHKEHLEDNPAKALDPENLESLCNACHNEEHPEKGQKAKSEKKTRKVRVIKSEANPLII</sequence>
<proteinExistence type="inferred from homology"/>
<dbReference type="Proteomes" id="UP000001172">
    <property type="component" value="Chromosome"/>
</dbReference>
<dbReference type="EMBL" id="BA000043">
    <property type="protein sequence ID" value="BAD74811.1"/>
    <property type="molecule type" value="Genomic_DNA"/>
</dbReference>
<feature type="domain" description="HNH nuclease" evidence="6">
    <location>
        <begin position="30"/>
        <end position="86"/>
    </location>
</feature>
<evidence type="ECO:0000313" key="7">
    <source>
        <dbReference type="EMBL" id="BAD74811.1"/>
    </source>
</evidence>
<dbReference type="GO" id="GO:0004519">
    <property type="term" value="F:endonuclease activity"/>
    <property type="evidence" value="ECO:0007669"/>
    <property type="project" value="InterPro"/>
</dbReference>
<keyword evidence="8" id="KW-1185">Reference proteome</keyword>
<dbReference type="KEGG" id="gka:GK0526"/>
<dbReference type="GO" id="GO:0008270">
    <property type="term" value="F:zinc ion binding"/>
    <property type="evidence" value="ECO:0007669"/>
    <property type="project" value="InterPro"/>
</dbReference>
<keyword evidence="2" id="KW-0378">Hydrolase</keyword>
<evidence type="ECO:0000256" key="5">
    <source>
        <dbReference type="SAM" id="MobiDB-lite"/>
    </source>
</evidence>
<feature type="compositionally biased region" description="Basic and acidic residues" evidence="5">
    <location>
        <begin position="87"/>
        <end position="99"/>
    </location>
</feature>
<protein>
    <recommendedName>
        <fullName evidence="4">Putative HNH nuclease YajD</fullName>
    </recommendedName>
</protein>
<dbReference type="GO" id="GO:0005829">
    <property type="term" value="C:cytosol"/>
    <property type="evidence" value="ECO:0007669"/>
    <property type="project" value="TreeGrafter"/>
</dbReference>
<evidence type="ECO:0000256" key="3">
    <source>
        <dbReference type="ARBA" id="ARBA00038412"/>
    </source>
</evidence>
<evidence type="ECO:0000256" key="4">
    <source>
        <dbReference type="ARBA" id="ARBA00040194"/>
    </source>
</evidence>
<reference evidence="7 8" key="1">
    <citation type="journal article" date="2004" name="Nucleic Acids Res.">
        <title>Thermoadaptation trait revealed by the genome sequence of thermophilic Geobacillus kaustophilus.</title>
        <authorList>
            <person name="Takami H."/>
            <person name="Takaki Y."/>
            <person name="Chee G.J."/>
            <person name="Nishi S."/>
            <person name="Shimamura S."/>
            <person name="Suzuki H."/>
            <person name="Matsui S."/>
            <person name="Uchiyama I."/>
        </authorList>
    </citation>
    <scope>NUCLEOTIDE SEQUENCE [LARGE SCALE GENOMIC DNA]</scope>
    <source>
        <strain evidence="7 8">HTA426</strain>
    </source>
</reference>
<dbReference type="HOGENOM" id="CLU_108879_9_0_9"/>
<dbReference type="Pfam" id="PF01844">
    <property type="entry name" value="HNH"/>
    <property type="match status" value="1"/>
</dbReference>
<evidence type="ECO:0000313" key="8">
    <source>
        <dbReference type="Proteomes" id="UP000001172"/>
    </source>
</evidence>
<dbReference type="GO" id="GO:0016787">
    <property type="term" value="F:hydrolase activity"/>
    <property type="evidence" value="ECO:0007669"/>
    <property type="project" value="UniProtKB-KW"/>
</dbReference>
<dbReference type="SMART" id="SM00507">
    <property type="entry name" value="HNHc"/>
    <property type="match status" value="1"/>
</dbReference>
<dbReference type="PANTHER" id="PTHR41286:SF1">
    <property type="entry name" value="HNH NUCLEASE YAJD-RELATED"/>
    <property type="match status" value="1"/>
</dbReference>
<keyword evidence="1" id="KW-0540">Nuclease</keyword>
<dbReference type="InterPro" id="IPR003615">
    <property type="entry name" value="HNH_nuc"/>
</dbReference>
<dbReference type="AlphaFoldDB" id="Q5L2L9"/>
<dbReference type="Gene3D" id="1.10.30.50">
    <property type="match status" value="1"/>
</dbReference>